<dbReference type="Pfam" id="PF06761">
    <property type="entry name" value="IcmF-related"/>
    <property type="match status" value="1"/>
</dbReference>
<dbReference type="OrthoDB" id="9758229at2"/>
<feature type="domain" description="Type VI secretion system IcmF C-terminal" evidence="2">
    <location>
        <begin position="976"/>
        <end position="1066"/>
    </location>
</feature>
<reference evidence="5 6" key="1">
    <citation type="submission" date="2014-10" db="EMBL/GenBank/DDBJ databases">
        <title>Whole genome sequence of Francisella endociliophora strain FSC1006, isolated from a laboratory culture of the marine ciliate Euplotes raikovi.</title>
        <authorList>
            <person name="Granberg M."/>
            <person name="Backman S."/>
            <person name="Lundmark E."/>
            <person name="Nilsson E."/>
            <person name="Karlsson E."/>
            <person name="Thelaus J."/>
            <person name="Ohrman C."/>
            <person name="Larkeryd A."/>
            <person name="Stenberg P."/>
        </authorList>
    </citation>
    <scope>NUCLEOTIDE SEQUENCE [LARGE SCALE GENOMIC DNA]</scope>
    <source>
        <strain evidence="5 6">FSC1006</strain>
    </source>
</reference>
<feature type="domain" description="Type VI secretion system component TssM1 N-terminal" evidence="4">
    <location>
        <begin position="170"/>
        <end position="381"/>
    </location>
</feature>
<dbReference type="PANTHER" id="PTHR36153:SF1">
    <property type="entry name" value="TYPE VI SECRETION SYSTEM COMPONENT TSSM1"/>
    <property type="match status" value="1"/>
</dbReference>
<dbReference type="EMBL" id="CP009574">
    <property type="protein sequence ID" value="AIT08800.1"/>
    <property type="molecule type" value="Genomic_DNA"/>
</dbReference>
<dbReference type="eggNOG" id="COG3523">
    <property type="taxonomic scope" value="Bacteria"/>
</dbReference>
<dbReference type="HOGENOM" id="CLU_003353_1_0_6"/>
<dbReference type="RefSeq" id="WP_040007949.1">
    <property type="nucleotide sequence ID" value="NZ_CP009574.1"/>
</dbReference>
<keyword evidence="1" id="KW-0812">Transmembrane</keyword>
<dbReference type="PANTHER" id="PTHR36153">
    <property type="entry name" value="INNER MEMBRANE PROTEIN-RELATED"/>
    <property type="match status" value="1"/>
</dbReference>
<keyword evidence="1" id="KW-1133">Transmembrane helix</keyword>
<dbReference type="STRING" id="1547445.LO80_01620"/>
<feature type="transmembrane region" description="Helical" evidence="1">
    <location>
        <begin position="400"/>
        <end position="417"/>
    </location>
</feature>
<protein>
    <recommendedName>
        <fullName evidence="7">Type VI secretion protein IcmF</fullName>
    </recommendedName>
</protein>
<dbReference type="KEGG" id="frf:LO80_01620"/>
<keyword evidence="1" id="KW-0472">Membrane</keyword>
<organism evidence="5 6">
    <name type="scientific">Candidatus Francisella endociliophora</name>
    <dbReference type="NCBI Taxonomy" id="653937"/>
    <lineage>
        <taxon>Bacteria</taxon>
        <taxon>Pseudomonadati</taxon>
        <taxon>Pseudomonadota</taxon>
        <taxon>Gammaproteobacteria</taxon>
        <taxon>Thiotrichales</taxon>
        <taxon>Francisellaceae</taxon>
        <taxon>Francisella</taxon>
    </lineage>
</organism>
<dbReference type="InterPro" id="IPR053156">
    <property type="entry name" value="T6SS_TssM-like"/>
</dbReference>
<keyword evidence="6" id="KW-1185">Reference proteome</keyword>
<dbReference type="AlphaFoldDB" id="A0A097EML3"/>
<evidence type="ECO:0000259" key="3">
    <source>
        <dbReference type="Pfam" id="PF06761"/>
    </source>
</evidence>
<dbReference type="Proteomes" id="UP000029672">
    <property type="component" value="Chromosome"/>
</dbReference>
<evidence type="ECO:0000259" key="2">
    <source>
        <dbReference type="Pfam" id="PF06744"/>
    </source>
</evidence>
<evidence type="ECO:0008006" key="7">
    <source>
        <dbReference type="Google" id="ProtNLM"/>
    </source>
</evidence>
<evidence type="ECO:0000256" key="1">
    <source>
        <dbReference type="SAM" id="Phobius"/>
    </source>
</evidence>
<feature type="domain" description="IcmF-related" evidence="3">
    <location>
        <begin position="479"/>
        <end position="726"/>
    </location>
</feature>
<evidence type="ECO:0000313" key="5">
    <source>
        <dbReference type="EMBL" id="AIT08800.1"/>
    </source>
</evidence>
<gene>
    <name evidence="5" type="ORF">LO80_01620</name>
</gene>
<dbReference type="Pfam" id="PF14331">
    <property type="entry name" value="IcmF-related_N"/>
    <property type="match status" value="1"/>
</dbReference>
<accession>A0A097EML3</accession>
<feature type="transmembrane region" description="Helical" evidence="1">
    <location>
        <begin position="34"/>
        <end position="55"/>
    </location>
</feature>
<dbReference type="InterPro" id="IPR010623">
    <property type="entry name" value="IcmF_C"/>
</dbReference>
<feature type="transmembrane region" description="Helical" evidence="1">
    <location>
        <begin position="9"/>
        <end position="28"/>
    </location>
</feature>
<evidence type="ECO:0000259" key="4">
    <source>
        <dbReference type="Pfam" id="PF14331"/>
    </source>
</evidence>
<name>A0A097EML3_9GAMM</name>
<dbReference type="InterPro" id="IPR025743">
    <property type="entry name" value="TssM1_N"/>
</dbReference>
<proteinExistence type="predicted"/>
<evidence type="ECO:0000313" key="6">
    <source>
        <dbReference type="Proteomes" id="UP000029672"/>
    </source>
</evidence>
<dbReference type="Pfam" id="PF06744">
    <property type="entry name" value="IcmF_C"/>
    <property type="match status" value="1"/>
</dbReference>
<sequence length="1096" mass="126344">MKQNLVSKTVISHVSALVIIWVILPFFQFSSYDLFASEIVKIFLSLLYFIVFYLIKAHKDYKISFYNADQEHGGYLSKFAESIKELVYSQTKDSKFFSGRGLYKSPWFLTLGLPNSGKTTIIKNSNLHFDFKHSQTSANVNKPTLDWYSSKDATFIDMNAKLASADRVEENTLFDDVLEIIKRARRLKPLDGLIISVNAEHLITDNIQELERDFNKYKVLLKKIYNSGIRDIPIYVFISNMDKIPGFTQYFDSKTFDVTNSILGVTLPSSGVHEPIEWLDEQLNEIVNNINANIFSSIRKKNSNIDSHQAFYFARYFSYLNEKINTFLSDVVYENSYTKDIYLRGVYFTSVCLNKVHHFDKSTSDVYFLKNIMKDVVVREASKTTIFDNIIHFLSKHKNYVYTVTGIGAVGLVFSWITGYTQASYYLAQVKHTNNTLQPIIGAPLYSSSYWQRIQKLEYLAKLRDKEFGSWHHFGFGFPVTTDQNLDKIYELELQSVFKPYVLNEIKNNMLSLIDRINSLGSDETVDKAQKMKQLYNWLMVYVMFNKTQHLDAEFIQDTVDSYWENIYKADDDRLAAYETYLNDLLLLPTDKLHSELDNSIIEKARAVLGGDIYIYRAYEQFKQKNMEQKANYRPTILGSLKYVNLFDKPVSINYIYTIDGWENYSKEALVKELELAEKDQWAFASASNQTDADIGKAKQKIFNLYWSDYANIWSQALKDIRFKHITFEEKYNASKTNDSYLKVFNEIFSQLKTNLTTDVVSSTADTDRKMVASITGFVNNDYRVNQLNDKIKQLEKLVTIMSNNTQTSQQQAFVVSKLIATNKQGSFVGLTDMVKDLPSAMTSLINSYLSSFTYSMFNAGASYDIALWNKDLSESCASKFASNYPFSNSKDEIGLDVYKETMSKTSTLMDYMNNNIYPFMNREKTGELTFKEIYGVKFPLDKSLFKQVNILSQLDALTKNNNSEASDKLNMVVGLTPVLLSSDLSGVDIIYNGKKYGYYNGPQYQQDLYWPASKSQNQGTVQVIWHYKNHDDDTKYVYTGPWGLIKLLSQFEYNPEDKSYTIRFGKTSFAKYKITTKGKGSINSLGSLENLQCKF</sequence>
<dbReference type="InterPro" id="IPR009612">
    <property type="entry name" value="IcmF-rel"/>
</dbReference>